<dbReference type="InterPro" id="IPR036388">
    <property type="entry name" value="WH-like_DNA-bd_sf"/>
</dbReference>
<evidence type="ECO:0000256" key="1">
    <source>
        <dbReference type="ARBA" id="ARBA00010641"/>
    </source>
</evidence>
<protein>
    <submittedName>
        <fullName evidence="6">RNA polymerase sigma-70 factor</fullName>
    </submittedName>
</protein>
<dbReference type="SUPFAM" id="SSF88659">
    <property type="entry name" value="Sigma3 and sigma4 domains of RNA polymerase sigma factors"/>
    <property type="match status" value="1"/>
</dbReference>
<dbReference type="SMART" id="SM00421">
    <property type="entry name" value="HTH_LUXR"/>
    <property type="match status" value="1"/>
</dbReference>
<dbReference type="InterPro" id="IPR039425">
    <property type="entry name" value="RNA_pol_sigma-70-like"/>
</dbReference>
<dbReference type="InterPro" id="IPR007627">
    <property type="entry name" value="RNA_pol_sigma70_r2"/>
</dbReference>
<dbReference type="InterPro" id="IPR000792">
    <property type="entry name" value="Tscrpt_reg_LuxR_C"/>
</dbReference>
<evidence type="ECO:0000256" key="4">
    <source>
        <dbReference type="ARBA" id="ARBA00023163"/>
    </source>
</evidence>
<comment type="similarity">
    <text evidence="1">Belongs to the sigma-70 factor family. ECF subfamily.</text>
</comment>
<feature type="domain" description="HTH luxR-type" evidence="5">
    <location>
        <begin position="127"/>
        <end position="184"/>
    </location>
</feature>
<proteinExistence type="inferred from homology"/>
<dbReference type="Pfam" id="PF08281">
    <property type="entry name" value="Sigma70_r4_2"/>
    <property type="match status" value="1"/>
</dbReference>
<dbReference type="InterPro" id="IPR013325">
    <property type="entry name" value="RNA_pol_sigma_r2"/>
</dbReference>
<dbReference type="GO" id="GO:0016987">
    <property type="term" value="F:sigma factor activity"/>
    <property type="evidence" value="ECO:0007669"/>
    <property type="project" value="UniProtKB-KW"/>
</dbReference>
<evidence type="ECO:0000313" key="6">
    <source>
        <dbReference type="EMBL" id="RHD51121.1"/>
    </source>
</evidence>
<dbReference type="InterPro" id="IPR014327">
    <property type="entry name" value="RNA_pol_sigma70_bacteroid"/>
</dbReference>
<dbReference type="NCBIfam" id="TIGR02985">
    <property type="entry name" value="Sig70_bacteroi1"/>
    <property type="match status" value="1"/>
</dbReference>
<dbReference type="InterPro" id="IPR013324">
    <property type="entry name" value="RNA_pol_sigma_r3/r4-like"/>
</dbReference>
<sequence length="186" mass="22194">MTDHELIVALKKGDNDAFTIIYKRYWGKVCNFSRLYITSDADIEDIVQQVFMKLWNYRESLKENESFEGFLFIATRNLIFSHMRKSFNENAYKLTVLNTITDNENDWYGIQEEIEAHELREYIEQLLKELSPRQQEIFRLSRKEGYTNFEIAEQLAISEKTVEKNMTIILHFLRENICLLIIFLSA</sequence>
<evidence type="ECO:0000259" key="5">
    <source>
        <dbReference type="SMART" id="SM00421"/>
    </source>
</evidence>
<dbReference type="InterPro" id="IPR013249">
    <property type="entry name" value="RNA_pol_sigma70_r4_t2"/>
</dbReference>
<dbReference type="Pfam" id="PF04542">
    <property type="entry name" value="Sigma70_r2"/>
    <property type="match status" value="1"/>
</dbReference>
<dbReference type="PANTHER" id="PTHR43133:SF46">
    <property type="entry name" value="RNA POLYMERASE SIGMA-70 FACTOR ECF SUBFAMILY"/>
    <property type="match status" value="1"/>
</dbReference>
<evidence type="ECO:0000256" key="2">
    <source>
        <dbReference type="ARBA" id="ARBA00023015"/>
    </source>
</evidence>
<dbReference type="PANTHER" id="PTHR43133">
    <property type="entry name" value="RNA POLYMERASE ECF-TYPE SIGMA FACTO"/>
    <property type="match status" value="1"/>
</dbReference>
<accession>A0A413MIP0</accession>
<evidence type="ECO:0000313" key="7">
    <source>
        <dbReference type="Proteomes" id="UP000284689"/>
    </source>
</evidence>
<keyword evidence="2" id="KW-0805">Transcription regulation</keyword>
<dbReference type="AlphaFoldDB" id="A0A413MIP0"/>
<organism evidence="6 7">
    <name type="scientific">Bacteroides caccae</name>
    <dbReference type="NCBI Taxonomy" id="47678"/>
    <lineage>
        <taxon>Bacteria</taxon>
        <taxon>Pseudomonadati</taxon>
        <taxon>Bacteroidota</taxon>
        <taxon>Bacteroidia</taxon>
        <taxon>Bacteroidales</taxon>
        <taxon>Bacteroidaceae</taxon>
        <taxon>Bacteroides</taxon>
    </lineage>
</organism>
<dbReference type="InterPro" id="IPR014284">
    <property type="entry name" value="RNA_pol_sigma-70_dom"/>
</dbReference>
<dbReference type="Gene3D" id="1.10.1740.10">
    <property type="match status" value="1"/>
</dbReference>
<keyword evidence="4" id="KW-0804">Transcription</keyword>
<dbReference type="RefSeq" id="WP_122141333.1">
    <property type="nucleotide sequence ID" value="NZ_CAXSSI010000013.1"/>
</dbReference>
<dbReference type="NCBIfam" id="TIGR02937">
    <property type="entry name" value="sigma70-ECF"/>
    <property type="match status" value="1"/>
</dbReference>
<dbReference type="Proteomes" id="UP000284689">
    <property type="component" value="Unassembled WGS sequence"/>
</dbReference>
<reference evidence="6 7" key="1">
    <citation type="submission" date="2018-08" db="EMBL/GenBank/DDBJ databases">
        <title>A genome reference for cultivated species of the human gut microbiota.</title>
        <authorList>
            <person name="Zou Y."/>
            <person name="Xue W."/>
            <person name="Luo G."/>
        </authorList>
    </citation>
    <scope>NUCLEOTIDE SEQUENCE [LARGE SCALE GENOMIC DNA]</scope>
    <source>
        <strain evidence="6 7">AM31-16AC</strain>
    </source>
</reference>
<dbReference type="GO" id="GO:0003677">
    <property type="term" value="F:DNA binding"/>
    <property type="evidence" value="ECO:0007669"/>
    <property type="project" value="InterPro"/>
</dbReference>
<dbReference type="GO" id="GO:0006352">
    <property type="term" value="P:DNA-templated transcription initiation"/>
    <property type="evidence" value="ECO:0007669"/>
    <property type="project" value="InterPro"/>
</dbReference>
<comment type="caution">
    <text evidence="6">The sequence shown here is derived from an EMBL/GenBank/DDBJ whole genome shotgun (WGS) entry which is preliminary data.</text>
</comment>
<keyword evidence="3" id="KW-0731">Sigma factor</keyword>
<dbReference type="EMBL" id="QSJD01000006">
    <property type="protein sequence ID" value="RHD51121.1"/>
    <property type="molecule type" value="Genomic_DNA"/>
</dbReference>
<dbReference type="Gene3D" id="1.10.10.10">
    <property type="entry name" value="Winged helix-like DNA-binding domain superfamily/Winged helix DNA-binding domain"/>
    <property type="match status" value="1"/>
</dbReference>
<gene>
    <name evidence="6" type="ORF">DW794_06020</name>
</gene>
<dbReference type="SUPFAM" id="SSF88946">
    <property type="entry name" value="Sigma2 domain of RNA polymerase sigma factors"/>
    <property type="match status" value="1"/>
</dbReference>
<evidence type="ECO:0000256" key="3">
    <source>
        <dbReference type="ARBA" id="ARBA00023082"/>
    </source>
</evidence>
<name>A0A413MIP0_9BACE</name>